<dbReference type="Pfam" id="PF03078">
    <property type="entry name" value="ATHILA"/>
    <property type="match status" value="1"/>
</dbReference>
<reference evidence="2 3" key="1">
    <citation type="submission" date="2024-06" db="EMBL/GenBank/DDBJ databases">
        <title>A chromosome level genome sequence of Diviner's sage (Salvia divinorum).</title>
        <authorList>
            <person name="Ford S.A."/>
            <person name="Ro D.-K."/>
            <person name="Ness R.W."/>
            <person name="Phillips M.A."/>
        </authorList>
    </citation>
    <scope>NUCLEOTIDE SEQUENCE [LARGE SCALE GENOMIC DNA]</scope>
    <source>
        <strain evidence="2">SAF-2024a</strain>
        <tissue evidence="2">Leaf</tissue>
    </source>
</reference>
<comment type="caution">
    <text evidence="2">The sequence shown here is derived from an EMBL/GenBank/DDBJ whole genome shotgun (WGS) entry which is preliminary data.</text>
</comment>
<dbReference type="EMBL" id="JBEAFC010000004">
    <property type="protein sequence ID" value="KAL1560119.1"/>
    <property type="molecule type" value="Genomic_DNA"/>
</dbReference>
<name>A0ABD1HUE8_SALDI</name>
<dbReference type="InterPro" id="IPR004312">
    <property type="entry name" value="ATHILA_Orf1_C"/>
</dbReference>
<dbReference type="AlphaFoldDB" id="A0ABD1HUE8"/>
<feature type="domain" description="Arabidopsis retrotransposon Orf1 C-terminal" evidence="1">
    <location>
        <begin position="5"/>
        <end position="109"/>
    </location>
</feature>
<evidence type="ECO:0000313" key="2">
    <source>
        <dbReference type="EMBL" id="KAL1560119.1"/>
    </source>
</evidence>
<gene>
    <name evidence="2" type="ORF">AAHA92_10377</name>
</gene>
<keyword evidence="3" id="KW-1185">Reference proteome</keyword>
<organism evidence="2 3">
    <name type="scientific">Salvia divinorum</name>
    <name type="common">Maria pastora</name>
    <name type="synonym">Diviner's sage</name>
    <dbReference type="NCBI Taxonomy" id="28513"/>
    <lineage>
        <taxon>Eukaryota</taxon>
        <taxon>Viridiplantae</taxon>
        <taxon>Streptophyta</taxon>
        <taxon>Embryophyta</taxon>
        <taxon>Tracheophyta</taxon>
        <taxon>Spermatophyta</taxon>
        <taxon>Magnoliopsida</taxon>
        <taxon>eudicotyledons</taxon>
        <taxon>Gunneridae</taxon>
        <taxon>Pentapetalae</taxon>
        <taxon>asterids</taxon>
        <taxon>lamiids</taxon>
        <taxon>Lamiales</taxon>
        <taxon>Lamiaceae</taxon>
        <taxon>Nepetoideae</taxon>
        <taxon>Mentheae</taxon>
        <taxon>Salviinae</taxon>
        <taxon>Salvia</taxon>
        <taxon>Salvia subgen. Calosphace</taxon>
    </lineage>
</organism>
<evidence type="ECO:0000313" key="3">
    <source>
        <dbReference type="Proteomes" id="UP001567538"/>
    </source>
</evidence>
<sequence>MGKHVSSIEFHLRNEEYSLSIDEFNNMFQFSLTEVGIIEEPEEYNRDEVWRAITLRRESERFVPARAKVNDIRNPVLRYMAKAIAYLPFGRFEVESVQTDDLFIIWYMLRGQPVNMGHYIIKYLERQATRVKRHICCRGLVTRIARALDVDISDIVGQKSEK</sequence>
<protein>
    <recommendedName>
        <fullName evidence="1">Arabidopsis retrotransposon Orf1 C-terminal domain-containing protein</fullName>
    </recommendedName>
</protein>
<proteinExistence type="predicted"/>
<dbReference type="Proteomes" id="UP001567538">
    <property type="component" value="Unassembled WGS sequence"/>
</dbReference>
<accession>A0ABD1HUE8</accession>
<evidence type="ECO:0000259" key="1">
    <source>
        <dbReference type="Pfam" id="PF03078"/>
    </source>
</evidence>